<reference evidence="1 2" key="1">
    <citation type="submission" date="2017-11" db="EMBL/GenBank/DDBJ databases">
        <title>De-novo sequencing of pomegranate (Punica granatum L.) genome.</title>
        <authorList>
            <person name="Akparov Z."/>
            <person name="Amiraslanov A."/>
            <person name="Hajiyeva S."/>
            <person name="Abbasov M."/>
            <person name="Kaur K."/>
            <person name="Hamwieh A."/>
            <person name="Solovyev V."/>
            <person name="Salamov A."/>
            <person name="Braich B."/>
            <person name="Kosarev P."/>
            <person name="Mahmoud A."/>
            <person name="Hajiyev E."/>
            <person name="Babayeva S."/>
            <person name="Izzatullayeva V."/>
            <person name="Mammadov A."/>
            <person name="Mammadov A."/>
            <person name="Sharifova S."/>
            <person name="Ojaghi J."/>
            <person name="Eynullazada K."/>
            <person name="Bayramov B."/>
            <person name="Abdulazimova A."/>
            <person name="Shahmuradov I."/>
        </authorList>
    </citation>
    <scope>NUCLEOTIDE SEQUENCE [LARGE SCALE GENOMIC DNA]</scope>
    <source>
        <strain evidence="2">cv. AG2017</strain>
        <tissue evidence="1">Leaf</tissue>
    </source>
</reference>
<keyword evidence="2" id="KW-1185">Reference proteome</keyword>
<sequence length="138" mass="15727">MVHVWASCSSRMDVRRHWYAREGAQRAGRRDKDTGVRALARMCGRRERMDMHVHASQGDVWDVRARERARVHGCGRTCAALALKRGRVPVLEHVGRGAQSSTRQCRHAQARGAGVRLRVYCSPESTIFTRNHLNNLKQ</sequence>
<dbReference type="AlphaFoldDB" id="A0A2I0KEU7"/>
<organism evidence="1 2">
    <name type="scientific">Punica granatum</name>
    <name type="common">Pomegranate</name>
    <dbReference type="NCBI Taxonomy" id="22663"/>
    <lineage>
        <taxon>Eukaryota</taxon>
        <taxon>Viridiplantae</taxon>
        <taxon>Streptophyta</taxon>
        <taxon>Embryophyta</taxon>
        <taxon>Tracheophyta</taxon>
        <taxon>Spermatophyta</taxon>
        <taxon>Magnoliopsida</taxon>
        <taxon>eudicotyledons</taxon>
        <taxon>Gunneridae</taxon>
        <taxon>Pentapetalae</taxon>
        <taxon>rosids</taxon>
        <taxon>malvids</taxon>
        <taxon>Myrtales</taxon>
        <taxon>Lythraceae</taxon>
        <taxon>Punica</taxon>
    </lineage>
</organism>
<evidence type="ECO:0000313" key="1">
    <source>
        <dbReference type="EMBL" id="PKI67042.1"/>
    </source>
</evidence>
<proteinExistence type="predicted"/>
<accession>A0A2I0KEU7</accession>
<comment type="caution">
    <text evidence="1">The sequence shown here is derived from an EMBL/GenBank/DDBJ whole genome shotgun (WGS) entry which is preliminary data.</text>
</comment>
<dbReference type="Proteomes" id="UP000233551">
    <property type="component" value="Unassembled WGS sequence"/>
</dbReference>
<protein>
    <submittedName>
        <fullName evidence="1">Uncharacterized protein</fullName>
    </submittedName>
</protein>
<gene>
    <name evidence="1" type="ORF">CRG98_012580</name>
</gene>
<evidence type="ECO:0000313" key="2">
    <source>
        <dbReference type="Proteomes" id="UP000233551"/>
    </source>
</evidence>
<name>A0A2I0KEU7_PUNGR</name>
<dbReference type="EMBL" id="PGOL01000645">
    <property type="protein sequence ID" value="PKI67042.1"/>
    <property type="molecule type" value="Genomic_DNA"/>
</dbReference>